<dbReference type="Proteomes" id="UP000196531">
    <property type="component" value="Unassembled WGS sequence"/>
</dbReference>
<gene>
    <name evidence="2" type="ORF">A9Q84_13240</name>
</gene>
<comment type="caution">
    <text evidence="2">The sequence shown here is derived from an EMBL/GenBank/DDBJ whole genome shotgun (WGS) entry which is preliminary data.</text>
</comment>
<sequence>MKQFAIVLIALLSLSSKASVEINCKAQSIMSGSELTVNITPKGDELLLTVIGGETPVAEYINAIVEEDMSNIKTLLACGELDEYEQEMCAYKYATDNGVLETRVFLDVQMMQVYESEGMGTFSIDKEKIASAVRYNIGEASKFGQGGVTVFFDKEGRVIGKLLNMLEVMDCK</sequence>
<evidence type="ECO:0000313" key="3">
    <source>
        <dbReference type="Proteomes" id="UP000196531"/>
    </source>
</evidence>
<dbReference type="AlphaFoldDB" id="A0A1Y5F943"/>
<feature type="chain" id="PRO_5012486619" description="Lipoprotein" evidence="1">
    <location>
        <begin position="19"/>
        <end position="172"/>
    </location>
</feature>
<evidence type="ECO:0008006" key="4">
    <source>
        <dbReference type="Google" id="ProtNLM"/>
    </source>
</evidence>
<accession>A0A1Y5F943</accession>
<reference evidence="3" key="1">
    <citation type="journal article" date="2017" name="Proc. Natl. Acad. Sci. U.S.A.">
        <title>Simulation of Deepwater Horizon oil plume reveals substrate specialization within a complex community of hydrocarbon-degraders.</title>
        <authorList>
            <person name="Hu P."/>
            <person name="Dubinsky E.A."/>
            <person name="Probst A.J."/>
            <person name="Wang J."/>
            <person name="Sieber C.M.K."/>
            <person name="Tom L.M."/>
            <person name="Gardinali P."/>
            <person name="Banfield J.F."/>
            <person name="Atlas R.M."/>
            <person name="Andersen G.L."/>
        </authorList>
    </citation>
    <scope>NUCLEOTIDE SEQUENCE [LARGE SCALE GENOMIC DNA]</scope>
</reference>
<protein>
    <recommendedName>
        <fullName evidence="4">Lipoprotein</fullName>
    </recommendedName>
</protein>
<name>A0A1Y5F943_9BACT</name>
<proteinExistence type="predicted"/>
<feature type="signal peptide" evidence="1">
    <location>
        <begin position="1"/>
        <end position="18"/>
    </location>
</feature>
<dbReference type="EMBL" id="MAAO01000006">
    <property type="protein sequence ID" value="OUR97285.1"/>
    <property type="molecule type" value="Genomic_DNA"/>
</dbReference>
<organism evidence="2 3">
    <name type="scientific">Halobacteriovorax marinus</name>
    <dbReference type="NCBI Taxonomy" id="97084"/>
    <lineage>
        <taxon>Bacteria</taxon>
        <taxon>Pseudomonadati</taxon>
        <taxon>Bdellovibrionota</taxon>
        <taxon>Bacteriovoracia</taxon>
        <taxon>Bacteriovoracales</taxon>
        <taxon>Halobacteriovoraceae</taxon>
        <taxon>Halobacteriovorax</taxon>
    </lineage>
</organism>
<evidence type="ECO:0000256" key="1">
    <source>
        <dbReference type="SAM" id="SignalP"/>
    </source>
</evidence>
<keyword evidence="1" id="KW-0732">Signal</keyword>
<evidence type="ECO:0000313" key="2">
    <source>
        <dbReference type="EMBL" id="OUR97285.1"/>
    </source>
</evidence>